<keyword evidence="7" id="KW-1185">Reference proteome</keyword>
<feature type="chain" id="PRO_5011689357" evidence="4">
    <location>
        <begin position="36"/>
        <end position="413"/>
    </location>
</feature>
<proteinExistence type="inferred from homology"/>
<reference evidence="7" key="1">
    <citation type="submission" date="2016-10" db="EMBL/GenBank/DDBJ databases">
        <authorList>
            <person name="Varghese N."/>
            <person name="Submissions S."/>
        </authorList>
    </citation>
    <scope>NUCLEOTIDE SEQUENCE [LARGE SCALE GENOMIC DNA]</scope>
    <source>
        <strain evidence="7">CGMCC 1.9108</strain>
    </source>
</reference>
<dbReference type="PROSITE" id="PS51318">
    <property type="entry name" value="TAT"/>
    <property type="match status" value="1"/>
</dbReference>
<name>A0A1G6TG47_9RHOB</name>
<dbReference type="InterPro" id="IPR006311">
    <property type="entry name" value="TAT_signal"/>
</dbReference>
<evidence type="ECO:0000313" key="7">
    <source>
        <dbReference type="Proteomes" id="UP000199628"/>
    </source>
</evidence>
<evidence type="ECO:0000313" key="6">
    <source>
        <dbReference type="EMBL" id="SDD27397.1"/>
    </source>
</evidence>
<evidence type="ECO:0000256" key="4">
    <source>
        <dbReference type="SAM" id="SignalP"/>
    </source>
</evidence>
<dbReference type="Pfam" id="PF09084">
    <property type="entry name" value="NMT1"/>
    <property type="match status" value="1"/>
</dbReference>
<dbReference type="Proteomes" id="UP000199628">
    <property type="component" value="Unassembled WGS sequence"/>
</dbReference>
<comment type="similarity">
    <text evidence="2">Belongs to the bacterial solute-binding protein SsuA/TauA family.</text>
</comment>
<dbReference type="RefSeq" id="WP_093030779.1">
    <property type="nucleotide sequence ID" value="NZ_FMZV01000006.1"/>
</dbReference>
<keyword evidence="3 4" id="KW-0732">Signal</keyword>
<dbReference type="SUPFAM" id="SSF53850">
    <property type="entry name" value="Periplasmic binding protein-like II"/>
    <property type="match status" value="1"/>
</dbReference>
<evidence type="ECO:0000259" key="5">
    <source>
        <dbReference type="Pfam" id="PF09084"/>
    </source>
</evidence>
<dbReference type="InterPro" id="IPR015168">
    <property type="entry name" value="SsuA/THI5"/>
</dbReference>
<comment type="subcellular location">
    <subcellularLocation>
        <location evidence="1">Periplasm</location>
    </subcellularLocation>
</comment>
<organism evidence="6 7">
    <name type="scientific">Ruegeria marina</name>
    <dbReference type="NCBI Taxonomy" id="639004"/>
    <lineage>
        <taxon>Bacteria</taxon>
        <taxon>Pseudomonadati</taxon>
        <taxon>Pseudomonadota</taxon>
        <taxon>Alphaproteobacteria</taxon>
        <taxon>Rhodobacterales</taxon>
        <taxon>Roseobacteraceae</taxon>
        <taxon>Ruegeria</taxon>
    </lineage>
</organism>
<evidence type="ECO:0000256" key="3">
    <source>
        <dbReference type="ARBA" id="ARBA00022729"/>
    </source>
</evidence>
<dbReference type="GO" id="GO:0042597">
    <property type="term" value="C:periplasmic space"/>
    <property type="evidence" value="ECO:0007669"/>
    <property type="project" value="UniProtKB-SubCell"/>
</dbReference>
<dbReference type="EMBL" id="FMZV01000006">
    <property type="protein sequence ID" value="SDD27397.1"/>
    <property type="molecule type" value="Genomic_DNA"/>
</dbReference>
<dbReference type="GO" id="GO:0042918">
    <property type="term" value="P:alkanesulfonate transmembrane transport"/>
    <property type="evidence" value="ECO:0007669"/>
    <property type="project" value="TreeGrafter"/>
</dbReference>
<gene>
    <name evidence="6" type="ORF">SAMN04488239_10676</name>
</gene>
<sequence length="413" mass="45065">MSVSKSRLLTLNRRSFLAATGAVGGLLAAPGIVRAATDKLTVSCGRIPWAAGNAPMTALMIKEKLFEKYAAELGYELTVDWRDYPTAMPQVEAFVANDLDMGMWGNTPIIRSIAAGLPLSLMVVGEGRLRFMIVTREDRGIRKPEDLKGKTIGSLLGGDPYNALSQMLRWELGSADPRELGINLVNVPVLSQAAAVPTGLDAAIAIQPMYLAAAKNGTKAIWNSYGYTEDFYDGPLGTGAGIQLPSVKNSPFYPEGYYIHRSFWVLRNSLAEQHPNIVVAFMAAQQEAVARLSAQDPGEVSQLVHDYWKLDPEDGAKVVNDDLIFSRGWAWPTNAEARAVQQASQYLVDGGVIEQPLSWDQVKGAFELTAPLAKQAYELLGSKTADAEFTRTDVNDLRGLPLWNMDNWTEKSA</sequence>
<dbReference type="Gene3D" id="3.40.190.10">
    <property type="entry name" value="Periplasmic binding protein-like II"/>
    <property type="match status" value="2"/>
</dbReference>
<dbReference type="PANTHER" id="PTHR30024">
    <property type="entry name" value="ALIPHATIC SULFONATES-BINDING PROTEIN-RELATED"/>
    <property type="match status" value="1"/>
</dbReference>
<feature type="signal peptide" evidence="4">
    <location>
        <begin position="1"/>
        <end position="35"/>
    </location>
</feature>
<feature type="domain" description="SsuA/THI5-like" evidence="5">
    <location>
        <begin position="91"/>
        <end position="291"/>
    </location>
</feature>
<dbReference type="STRING" id="639004.SAMN04488239_10676"/>
<accession>A0A1G6TG47</accession>
<dbReference type="PANTHER" id="PTHR30024:SF47">
    <property type="entry name" value="TAURINE-BINDING PERIPLASMIC PROTEIN"/>
    <property type="match status" value="1"/>
</dbReference>
<protein>
    <submittedName>
        <fullName evidence="6">ABC-type nitrate/sulfonate/bicarbonate transport system, substrate-binding protein</fullName>
    </submittedName>
</protein>
<evidence type="ECO:0000256" key="2">
    <source>
        <dbReference type="ARBA" id="ARBA00010742"/>
    </source>
</evidence>
<dbReference type="AlphaFoldDB" id="A0A1G6TG47"/>
<dbReference type="OrthoDB" id="5348911at2"/>
<evidence type="ECO:0000256" key="1">
    <source>
        <dbReference type="ARBA" id="ARBA00004418"/>
    </source>
</evidence>